<evidence type="ECO:0000313" key="2">
    <source>
        <dbReference type="EMBL" id="MES0874433.1"/>
    </source>
</evidence>
<feature type="signal peptide" evidence="1">
    <location>
        <begin position="1"/>
        <end position="37"/>
    </location>
</feature>
<feature type="chain" id="PRO_5045335284" evidence="1">
    <location>
        <begin position="38"/>
        <end position="410"/>
    </location>
</feature>
<name>A0ABV2AB00_9GAMM</name>
<gene>
    <name evidence="2" type="ORF">ABSH63_10520</name>
</gene>
<keyword evidence="3" id="KW-1185">Reference proteome</keyword>
<dbReference type="InterPro" id="IPR025737">
    <property type="entry name" value="FApF"/>
</dbReference>
<sequence>MRTLIHSAYARVRFGRARGAAATLAAALVLGTATARAEDATLGRYLPLYPGLYLDLDYLQDARDRVFDADGRERDTALPTLDGSTRLPLREARARLTWTFPLFESQDLPFFSQRLHTARLTLRYVRADTRGRLAEVVDANPLLARDGSGVGDTTLEFGSFLWGSRHWRDEASVPGNAGLLLIGLNVPTGVYEHEAPVNAGSNHWAFHARLGTALRPWRGAILEAGAGHRLHLRNEEPQFGGLAPSDEGDDSWLDLSLNQRLWRGVHLSLSFTERRGRANRYDSPQFAPNAPPPPNAFSDTVPTPGIYHDDGTALRTAGLSLSGFIGQRWLLGLSFVRPLAGASGEFALPFTNRQPAGCIEGAATCTRSPGETVIVDGLGPARSYASDRWMLSLRHNFGQGDAFSCTGCSR</sequence>
<proteinExistence type="predicted"/>
<dbReference type="Pfam" id="PF13557">
    <property type="entry name" value="Phenol_MetA_deg"/>
    <property type="match status" value="1"/>
</dbReference>
<dbReference type="RefSeq" id="WP_352889617.1">
    <property type="nucleotide sequence ID" value="NZ_JBEPIJ010000011.1"/>
</dbReference>
<evidence type="ECO:0000313" key="3">
    <source>
        <dbReference type="Proteomes" id="UP001465331"/>
    </source>
</evidence>
<organism evidence="2 3">
    <name type="scientific">Sinimarinibacterium thermocellulolyticum</name>
    <dbReference type="NCBI Taxonomy" id="3170016"/>
    <lineage>
        <taxon>Bacteria</taxon>
        <taxon>Pseudomonadati</taxon>
        <taxon>Pseudomonadota</taxon>
        <taxon>Gammaproteobacteria</taxon>
        <taxon>Nevskiales</taxon>
        <taxon>Nevskiaceae</taxon>
        <taxon>Sinimarinibacterium</taxon>
    </lineage>
</organism>
<evidence type="ECO:0000256" key="1">
    <source>
        <dbReference type="SAM" id="SignalP"/>
    </source>
</evidence>
<comment type="caution">
    <text evidence="2">The sequence shown here is derived from an EMBL/GenBank/DDBJ whole genome shotgun (WGS) entry which is preliminary data.</text>
</comment>
<protein>
    <submittedName>
        <fullName evidence="2">Transporter</fullName>
    </submittedName>
</protein>
<reference evidence="2 3" key="1">
    <citation type="submission" date="2024-06" db="EMBL/GenBank/DDBJ databases">
        <authorList>
            <person name="Li Z."/>
            <person name="Jiang Y."/>
        </authorList>
    </citation>
    <scope>NUCLEOTIDE SEQUENCE [LARGE SCALE GENOMIC DNA]</scope>
    <source>
        <strain evidence="2 3">HSW-8</strain>
    </source>
</reference>
<keyword evidence="1" id="KW-0732">Signal</keyword>
<dbReference type="EMBL" id="JBEPIJ010000011">
    <property type="protein sequence ID" value="MES0874433.1"/>
    <property type="molecule type" value="Genomic_DNA"/>
</dbReference>
<dbReference type="Proteomes" id="UP001465331">
    <property type="component" value="Unassembled WGS sequence"/>
</dbReference>
<accession>A0ABV2AB00</accession>